<dbReference type="AlphaFoldDB" id="A0A6I4XHZ5"/>
<accession>A0A6I4XHZ5</accession>
<reference evidence="2 3" key="1">
    <citation type="submission" date="2019-04" db="EMBL/GenBank/DDBJ databases">
        <title>Step-wise assembly of the neonatal virome modulated by breast feeding.</title>
        <authorList>
            <person name="Liang G."/>
            <person name="Bushman F."/>
        </authorList>
    </citation>
    <scope>NUCLEOTIDE SEQUENCE [LARGE SCALE GENOMIC DNA]</scope>
    <source>
        <strain evidence="2 3">E3404</strain>
    </source>
</reference>
<keyword evidence="1" id="KW-1133">Transmembrane helix</keyword>
<dbReference type="Pfam" id="PF04956">
    <property type="entry name" value="TrbC"/>
    <property type="match status" value="1"/>
</dbReference>
<protein>
    <submittedName>
        <fullName evidence="2">Uncharacterized protein</fullName>
    </submittedName>
</protein>
<evidence type="ECO:0000313" key="2">
    <source>
        <dbReference type="EMBL" id="MXS27193.1"/>
    </source>
</evidence>
<sequence>MEEINMLMKLQLALLTLPTNDWVSELDKAGTTIYSALQRLSFPVAVITTIVAGIMFMSSDRKADVAKSIWFRVAVGMIVIMSAVSLATYFQGIGKKF</sequence>
<dbReference type="InterPro" id="IPR007039">
    <property type="entry name" value="TrbC/VirB2"/>
</dbReference>
<feature type="transmembrane region" description="Helical" evidence="1">
    <location>
        <begin position="37"/>
        <end position="57"/>
    </location>
</feature>
<dbReference type="EMBL" id="WVTI01000016">
    <property type="protein sequence ID" value="MXS27193.1"/>
    <property type="molecule type" value="Genomic_DNA"/>
</dbReference>
<keyword evidence="1" id="KW-0812">Transmembrane</keyword>
<organism evidence="2 3">
    <name type="scientific">Enterococcus gallinarum</name>
    <dbReference type="NCBI Taxonomy" id="1353"/>
    <lineage>
        <taxon>Bacteria</taxon>
        <taxon>Bacillati</taxon>
        <taxon>Bacillota</taxon>
        <taxon>Bacilli</taxon>
        <taxon>Lactobacillales</taxon>
        <taxon>Enterococcaceae</taxon>
        <taxon>Enterococcus</taxon>
    </lineage>
</organism>
<evidence type="ECO:0000313" key="3">
    <source>
        <dbReference type="Proteomes" id="UP000439965"/>
    </source>
</evidence>
<name>A0A6I4XHZ5_ENTGA</name>
<feature type="transmembrane region" description="Helical" evidence="1">
    <location>
        <begin position="69"/>
        <end position="90"/>
    </location>
</feature>
<keyword evidence="1" id="KW-0472">Membrane</keyword>
<proteinExistence type="predicted"/>
<dbReference type="Proteomes" id="UP000439965">
    <property type="component" value="Unassembled WGS sequence"/>
</dbReference>
<evidence type="ECO:0000256" key="1">
    <source>
        <dbReference type="SAM" id="Phobius"/>
    </source>
</evidence>
<gene>
    <name evidence="2" type="ORF">GTI89_14120</name>
</gene>
<comment type="caution">
    <text evidence="2">The sequence shown here is derived from an EMBL/GenBank/DDBJ whole genome shotgun (WGS) entry which is preliminary data.</text>
</comment>